<dbReference type="InParanoid" id="H2ZVU4"/>
<reference evidence="21" key="1">
    <citation type="submission" date="2011-08" db="EMBL/GenBank/DDBJ databases">
        <title>The draft genome of Latimeria chalumnae.</title>
        <authorList>
            <person name="Di Palma F."/>
            <person name="Alfoldi J."/>
            <person name="Johnson J."/>
            <person name="Berlin A."/>
            <person name="Gnerre S."/>
            <person name="Jaffe D."/>
            <person name="MacCallum I."/>
            <person name="Young S."/>
            <person name="Walker B.J."/>
            <person name="Lander E."/>
            <person name="Lindblad-Toh K."/>
        </authorList>
    </citation>
    <scope>NUCLEOTIDE SEQUENCE [LARGE SCALE GENOMIC DNA]</scope>
    <source>
        <strain evidence="21">Wild caught</strain>
    </source>
</reference>
<feature type="chain" id="PRO_5003579568" description="Carboxypeptidase A1" evidence="18">
    <location>
        <begin position="18"/>
        <end position="779"/>
    </location>
</feature>
<evidence type="ECO:0000256" key="9">
    <source>
        <dbReference type="ARBA" id="ARBA00022801"/>
    </source>
</evidence>
<dbReference type="PROSITE" id="PS52035">
    <property type="entry name" value="PEPTIDASE_M14"/>
    <property type="match status" value="2"/>
</dbReference>
<accession>H2ZVU4</accession>
<dbReference type="Pfam" id="PF02244">
    <property type="entry name" value="Propep_M14"/>
    <property type="match status" value="1"/>
</dbReference>
<dbReference type="PRINTS" id="PR00765">
    <property type="entry name" value="CRBOXYPTASEA"/>
</dbReference>
<dbReference type="EC" id="3.4.17.1" evidence="15"/>
<dbReference type="EMBL" id="AFYH01239225">
    <property type="status" value="NOT_ANNOTATED_CDS"/>
    <property type="molecule type" value="Genomic_DNA"/>
</dbReference>
<evidence type="ECO:0000256" key="10">
    <source>
        <dbReference type="ARBA" id="ARBA00022833"/>
    </source>
</evidence>
<evidence type="ECO:0000256" key="14">
    <source>
        <dbReference type="ARBA" id="ARBA00036253"/>
    </source>
</evidence>
<dbReference type="EMBL" id="AFYH01239226">
    <property type="status" value="NOT_ANNOTATED_CDS"/>
    <property type="molecule type" value="Genomic_DNA"/>
</dbReference>
<proteinExistence type="inferred from homology"/>
<dbReference type="InterPro" id="IPR034248">
    <property type="entry name" value="CPA_M14_CPD"/>
</dbReference>
<dbReference type="EMBL" id="AFYH01239228">
    <property type="status" value="NOT_ANNOTATED_CDS"/>
    <property type="molecule type" value="Genomic_DNA"/>
</dbReference>
<dbReference type="Proteomes" id="UP000008672">
    <property type="component" value="Unassembled WGS sequence"/>
</dbReference>
<dbReference type="SMART" id="SM00631">
    <property type="entry name" value="Zn_pept"/>
    <property type="match status" value="2"/>
</dbReference>
<protein>
    <recommendedName>
        <fullName evidence="16">Carboxypeptidase A1</fullName>
        <ecNumber evidence="15">3.4.17.1</ecNumber>
    </recommendedName>
</protein>
<dbReference type="PANTHER" id="PTHR11705:SF94">
    <property type="entry name" value="CARBOXYPEPTIDASE A1"/>
    <property type="match status" value="1"/>
</dbReference>
<dbReference type="AlphaFoldDB" id="H2ZVU4"/>
<dbReference type="PANTHER" id="PTHR11705">
    <property type="entry name" value="PROTEASE FAMILY M14 CARBOXYPEPTIDASE A,B"/>
    <property type="match status" value="1"/>
</dbReference>
<feature type="domain" description="Peptidase M14" evidence="19">
    <location>
        <begin position="123"/>
        <end position="417"/>
    </location>
</feature>
<dbReference type="PROSITE" id="PS00133">
    <property type="entry name" value="CARBOXYPEPT_ZN_2"/>
    <property type="match status" value="2"/>
</dbReference>
<sequence>NMKTLLLLAAVLAAAHCKDNFVGHQVLRIKVRTDEQLNLLKSLESQEDLKVKLPFGSIEKKVNVFMSSHTVNTVKVHSDWATREAADCQLVVKLALDLVDKQEREMEANQRMERSTKSFSYNTYHTLDSIYQWMDSLVSEYPNLVSKQSIGYSFEGRPQYVLKFSTGGSNRPAIWLDAGIHSREWVTQATAVWTAKKIAQEYGTDPSITSLLKQMDLYLLPVTNPDGYVYTHTNNRMWRKTRSRIPGSYCVGVDPNRNWDAGFGGSPGASNKPCSDSYHGPYANSEVEVKNIVDFINGHGKIQAFLTVHSYSQLLMYPYGYKCSNTKDVRELDTVGNAAASALTSLYGTRYKVGAICNVIYQASGGSIDWSYDQGIKYSFAFELRDTGRYGFMLPTDQIIPTAEETWDQVLRITISNEEHVAKLKELEELEHLQVDFWKHAASYELPVDVRVPFHSLQDVKAFLEFNNIQYSIMIEDLQPRASNKFNYATYHNLDEIYNWMDVLVSENPNLVSKIQIGRSFEQRPLYVLKFSTGRSNRPAIWIDTGIHSREWVTQATGAWMANKIVSDYGSDASLTSLLNKMDIFLEVITNPDGYAYTHSSNRMWRKTRSTNPGSSCVGVDPNRNWDASFGGPGSSSYPCSETYHGPYAESESEVKSIVDFVLRHGNIKAFVSIHSYSQMLLYPYGYTRTPAADEQELHSLATTAVNALTSLYGTRYIYGSVITTIYQASGNTIDWTYNQGIKYSYTFELRDTGRYGFVLPASQIIPTATETWLAIMKI</sequence>
<dbReference type="Ensembl" id="ENSLACT00000001528.1">
    <property type="protein sequence ID" value="ENSLACP00000001515.1"/>
    <property type="gene ID" value="ENSLACG00000001354.1"/>
</dbReference>
<evidence type="ECO:0000256" key="7">
    <source>
        <dbReference type="ARBA" id="ARBA00022723"/>
    </source>
</evidence>
<dbReference type="EMBL" id="AFYH01239227">
    <property type="status" value="NOT_ANNOTATED_CDS"/>
    <property type="molecule type" value="Genomic_DNA"/>
</dbReference>
<keyword evidence="13" id="KW-1015">Disulfide bond</keyword>
<keyword evidence="4" id="KW-0964">Secreted</keyword>
<evidence type="ECO:0000256" key="11">
    <source>
        <dbReference type="ARBA" id="ARBA00023049"/>
    </source>
</evidence>
<evidence type="ECO:0000256" key="13">
    <source>
        <dbReference type="ARBA" id="ARBA00023157"/>
    </source>
</evidence>
<evidence type="ECO:0000256" key="16">
    <source>
        <dbReference type="ARBA" id="ARBA00040642"/>
    </source>
</evidence>
<dbReference type="eggNOG" id="KOG2650">
    <property type="taxonomic scope" value="Eukaryota"/>
</dbReference>
<dbReference type="EMBL" id="AFYH01239221">
    <property type="status" value="NOT_ANNOTATED_CDS"/>
    <property type="molecule type" value="Genomic_DNA"/>
</dbReference>
<evidence type="ECO:0000256" key="6">
    <source>
        <dbReference type="ARBA" id="ARBA00022670"/>
    </source>
</evidence>
<dbReference type="Bgee" id="ENSLACG00000001354">
    <property type="expression patterns" value="Expressed in pelvic fin"/>
</dbReference>
<dbReference type="HOGENOM" id="CLU_019326_0_1_1"/>
<dbReference type="SUPFAM" id="SSF54897">
    <property type="entry name" value="Protease propeptides/inhibitors"/>
    <property type="match status" value="2"/>
</dbReference>
<evidence type="ECO:0000256" key="5">
    <source>
        <dbReference type="ARBA" id="ARBA00022645"/>
    </source>
</evidence>
<dbReference type="FunCoup" id="H2ZVU4">
    <property type="interactions" value="203"/>
</dbReference>
<dbReference type="Gene3D" id="3.30.70.340">
    <property type="entry name" value="Metallocarboxypeptidase-like"/>
    <property type="match status" value="2"/>
</dbReference>
<dbReference type="GO" id="GO:0006508">
    <property type="term" value="P:proteolysis"/>
    <property type="evidence" value="ECO:0007669"/>
    <property type="project" value="UniProtKB-KW"/>
</dbReference>
<evidence type="ECO:0000256" key="4">
    <source>
        <dbReference type="ARBA" id="ARBA00022525"/>
    </source>
</evidence>
<dbReference type="GeneTree" id="ENSGT00940000158082"/>
<keyword evidence="11" id="KW-0482">Metalloprotease</keyword>
<keyword evidence="21" id="KW-1185">Reference proteome</keyword>
<dbReference type="Gene3D" id="3.40.630.10">
    <property type="entry name" value="Zn peptidases"/>
    <property type="match status" value="2"/>
</dbReference>
<keyword evidence="7" id="KW-0479">Metal-binding</keyword>
<evidence type="ECO:0000259" key="19">
    <source>
        <dbReference type="PROSITE" id="PS52035"/>
    </source>
</evidence>
<dbReference type="Pfam" id="PF00246">
    <property type="entry name" value="Peptidase_M14"/>
    <property type="match status" value="2"/>
</dbReference>
<dbReference type="FunFam" id="3.40.630.10:FF:000132">
    <property type="entry name" value="Carboxypeptidase A1"/>
    <property type="match status" value="2"/>
</dbReference>
<evidence type="ECO:0000256" key="1">
    <source>
        <dbReference type="ARBA" id="ARBA00001947"/>
    </source>
</evidence>
<evidence type="ECO:0000256" key="2">
    <source>
        <dbReference type="ARBA" id="ARBA00004613"/>
    </source>
</evidence>
<organism evidence="20 21">
    <name type="scientific">Latimeria chalumnae</name>
    <name type="common">Coelacanth</name>
    <dbReference type="NCBI Taxonomy" id="7897"/>
    <lineage>
        <taxon>Eukaryota</taxon>
        <taxon>Metazoa</taxon>
        <taxon>Chordata</taxon>
        <taxon>Craniata</taxon>
        <taxon>Vertebrata</taxon>
        <taxon>Euteleostomi</taxon>
        <taxon>Coelacanthiformes</taxon>
        <taxon>Coelacanthidae</taxon>
        <taxon>Latimeria</taxon>
    </lineage>
</organism>
<name>H2ZVU4_LATCH</name>
<evidence type="ECO:0000256" key="18">
    <source>
        <dbReference type="SAM" id="SignalP"/>
    </source>
</evidence>
<reference evidence="20" key="2">
    <citation type="submission" date="2025-08" db="UniProtKB">
        <authorList>
            <consortium name="Ensembl"/>
        </authorList>
    </citation>
    <scope>IDENTIFICATION</scope>
</reference>
<evidence type="ECO:0000313" key="21">
    <source>
        <dbReference type="Proteomes" id="UP000008672"/>
    </source>
</evidence>
<comment type="similarity">
    <text evidence="3 17">Belongs to the peptidase M14 family.</text>
</comment>
<dbReference type="EMBL" id="AFYH01239230">
    <property type="status" value="NOT_ANNOTATED_CDS"/>
    <property type="molecule type" value="Genomic_DNA"/>
</dbReference>
<dbReference type="InterPro" id="IPR036990">
    <property type="entry name" value="M14A-like_propep"/>
</dbReference>
<dbReference type="EMBL" id="AFYH01239222">
    <property type="status" value="NOT_ANNOTATED_CDS"/>
    <property type="molecule type" value="Genomic_DNA"/>
</dbReference>
<dbReference type="EMBL" id="AFYH01239224">
    <property type="status" value="NOT_ANNOTATED_CDS"/>
    <property type="molecule type" value="Genomic_DNA"/>
</dbReference>
<dbReference type="CDD" id="cd03870">
    <property type="entry name" value="M14_CPA"/>
    <property type="match status" value="2"/>
</dbReference>
<dbReference type="GO" id="GO:0005615">
    <property type="term" value="C:extracellular space"/>
    <property type="evidence" value="ECO:0007669"/>
    <property type="project" value="TreeGrafter"/>
</dbReference>
<keyword evidence="10" id="KW-0862">Zinc</keyword>
<feature type="active site" description="Proton donor/acceptor" evidence="17">
    <location>
        <position position="383"/>
    </location>
</feature>
<dbReference type="InterPro" id="IPR057247">
    <property type="entry name" value="CARBOXYPEPT_ZN_2"/>
</dbReference>
<reference evidence="20" key="3">
    <citation type="submission" date="2025-09" db="UniProtKB">
        <authorList>
            <consortium name="Ensembl"/>
        </authorList>
    </citation>
    <scope>IDENTIFICATION</scope>
</reference>
<dbReference type="SUPFAM" id="SSF53187">
    <property type="entry name" value="Zn-dependent exopeptidases"/>
    <property type="match status" value="2"/>
</dbReference>
<feature type="domain" description="Peptidase M14" evidence="19">
    <location>
        <begin position="490"/>
        <end position="779"/>
    </location>
</feature>
<gene>
    <name evidence="20" type="primary">CPA1</name>
</gene>
<feature type="signal peptide" evidence="18">
    <location>
        <begin position="1"/>
        <end position="17"/>
    </location>
</feature>
<keyword evidence="9" id="KW-0378">Hydrolase</keyword>
<dbReference type="GO" id="GO:0008270">
    <property type="term" value="F:zinc ion binding"/>
    <property type="evidence" value="ECO:0007669"/>
    <property type="project" value="InterPro"/>
</dbReference>
<dbReference type="EMBL" id="AFYH01239223">
    <property type="status" value="NOT_ANNOTATED_CDS"/>
    <property type="molecule type" value="Genomic_DNA"/>
</dbReference>
<keyword evidence="6" id="KW-0645">Protease</keyword>
<keyword evidence="5" id="KW-0121">Carboxypeptidase</keyword>
<dbReference type="OMA" id="WEEPISM"/>
<dbReference type="FunFam" id="3.30.70.340:FF:000001">
    <property type="entry name" value="Carboxypeptidase A5"/>
    <property type="match status" value="1"/>
</dbReference>
<dbReference type="GO" id="GO:0004181">
    <property type="term" value="F:metallocarboxypeptidase activity"/>
    <property type="evidence" value="ECO:0007669"/>
    <property type="project" value="UniProtKB-EC"/>
</dbReference>
<feature type="active site" description="Proton donor/acceptor" evidence="17">
    <location>
        <position position="749"/>
    </location>
</feature>
<dbReference type="PROSITE" id="PS00132">
    <property type="entry name" value="CARBOXYPEPT_ZN_1"/>
    <property type="match status" value="2"/>
</dbReference>
<dbReference type="InterPro" id="IPR057246">
    <property type="entry name" value="CARBOXYPEPT_ZN_1"/>
</dbReference>
<keyword evidence="8 18" id="KW-0732">Signal</keyword>
<dbReference type="InterPro" id="IPR000834">
    <property type="entry name" value="Peptidase_M14"/>
</dbReference>
<evidence type="ECO:0000256" key="8">
    <source>
        <dbReference type="ARBA" id="ARBA00022729"/>
    </source>
</evidence>
<keyword evidence="12" id="KW-0865">Zymogen</keyword>
<comment type="subcellular location">
    <subcellularLocation>
        <location evidence="2">Secreted</location>
    </subcellularLocation>
</comment>
<evidence type="ECO:0000256" key="17">
    <source>
        <dbReference type="PROSITE-ProRule" id="PRU01379"/>
    </source>
</evidence>
<comment type="catalytic activity">
    <reaction evidence="14">
        <text>Release of a C-terminal amino acid, but little or no action with -Asp, -Glu, -Arg, -Lys or -Pro.</text>
        <dbReference type="EC" id="3.4.17.1"/>
    </reaction>
</comment>
<evidence type="ECO:0000313" key="20">
    <source>
        <dbReference type="Ensembl" id="ENSLACP00000001515.1"/>
    </source>
</evidence>
<evidence type="ECO:0000256" key="15">
    <source>
        <dbReference type="ARBA" id="ARBA00039144"/>
    </source>
</evidence>
<evidence type="ECO:0000256" key="12">
    <source>
        <dbReference type="ARBA" id="ARBA00023145"/>
    </source>
</evidence>
<dbReference type="InterPro" id="IPR003146">
    <property type="entry name" value="M14A_act_pep"/>
</dbReference>
<comment type="cofactor">
    <cofactor evidence="1">
        <name>Zn(2+)</name>
        <dbReference type="ChEBI" id="CHEBI:29105"/>
    </cofactor>
</comment>
<dbReference type="EMBL" id="AFYH01239229">
    <property type="status" value="NOT_ANNOTATED_CDS"/>
    <property type="molecule type" value="Genomic_DNA"/>
</dbReference>
<evidence type="ECO:0000256" key="3">
    <source>
        <dbReference type="ARBA" id="ARBA00005988"/>
    </source>
</evidence>
<dbReference type="STRING" id="7897.ENSLACP00000001515"/>